<dbReference type="InterPro" id="IPR004843">
    <property type="entry name" value="Calcineurin-like_PHP"/>
</dbReference>
<accession>A0A1X0VG68</accession>
<name>A0A1X0VG68_LEUPS</name>
<dbReference type="AlphaFoldDB" id="A0A1X0VG68"/>
<dbReference type="Proteomes" id="UP000192288">
    <property type="component" value="Unassembled WGS sequence"/>
</dbReference>
<keyword evidence="3" id="KW-0269">Exonuclease</keyword>
<keyword evidence="3" id="KW-0540">Nuclease</keyword>
<dbReference type="Gene3D" id="3.60.21.10">
    <property type="match status" value="1"/>
</dbReference>
<gene>
    <name evidence="3" type="ORF">BMR96_01000</name>
</gene>
<proteinExistence type="predicted"/>
<dbReference type="Pfam" id="PF00149">
    <property type="entry name" value="Metallophos"/>
    <property type="match status" value="1"/>
</dbReference>
<feature type="domain" description="Calcineurin-like phosphoesterase" evidence="2">
    <location>
        <begin position="1"/>
        <end position="198"/>
    </location>
</feature>
<dbReference type="eggNOG" id="COG0420">
    <property type="taxonomic scope" value="Bacteria"/>
</dbReference>
<dbReference type="PANTHER" id="PTHR30337">
    <property type="entry name" value="COMPONENT OF ATP-DEPENDENT DSDNA EXONUCLEASE"/>
    <property type="match status" value="1"/>
</dbReference>
<reference evidence="3 4" key="1">
    <citation type="journal article" date="2017" name="Front. Microbiol.">
        <title>Genomic Characterization of Dairy Associated Leuconostoc Species and Diversity of Leuconostocs in Undefined Mixed Mesophilic Starter Cultures.</title>
        <authorList>
            <person name="Frantzen C.A."/>
            <person name="Kot W."/>
            <person name="Pedersen T.B."/>
            <person name="Ardo Y.M."/>
            <person name="Broadbent J.R."/>
            <person name="Neve H."/>
            <person name="Hansen L.H."/>
            <person name="Dal Bello F."/>
            <person name="Ostlie H.M."/>
            <person name="Kleppen H.P."/>
            <person name="Vogensen F.K."/>
            <person name="Holo H."/>
        </authorList>
    </citation>
    <scope>NUCLEOTIDE SEQUENCE [LARGE SCALE GENOMIC DNA]</scope>
    <source>
        <strain evidence="3 4">LMGCF08</strain>
    </source>
</reference>
<dbReference type="RefSeq" id="WP_004915973.1">
    <property type="nucleotide sequence ID" value="NZ_MPLS01000002.1"/>
</dbReference>
<evidence type="ECO:0000259" key="2">
    <source>
        <dbReference type="Pfam" id="PF00149"/>
    </source>
</evidence>
<dbReference type="STRING" id="33968.BMS77_02535"/>
<evidence type="ECO:0000313" key="4">
    <source>
        <dbReference type="Proteomes" id="UP000192288"/>
    </source>
</evidence>
<comment type="caution">
    <text evidence="3">The sequence shown here is derived from an EMBL/GenBank/DDBJ whole genome shotgun (WGS) entry which is preliminary data.</text>
</comment>
<protein>
    <submittedName>
        <fullName evidence="3">DNA repair exonuclease</fullName>
    </submittedName>
</protein>
<dbReference type="PANTHER" id="PTHR30337:SF7">
    <property type="entry name" value="PHOSPHOESTERASE"/>
    <property type="match status" value="1"/>
</dbReference>
<keyword evidence="1" id="KW-0378">Hydrolase</keyword>
<dbReference type="InterPro" id="IPR029052">
    <property type="entry name" value="Metallo-depent_PP-like"/>
</dbReference>
<evidence type="ECO:0000256" key="1">
    <source>
        <dbReference type="ARBA" id="ARBA00022801"/>
    </source>
</evidence>
<dbReference type="GO" id="GO:0004527">
    <property type="term" value="F:exonuclease activity"/>
    <property type="evidence" value="ECO:0007669"/>
    <property type="project" value="UniProtKB-KW"/>
</dbReference>
<sequence>MKFIHAGDIHLGNPFSGLDGQLPEMLKETVHKATITAFIKLIDAAISESVDFVLFPGDLYNAAENSAQIQSIVNQQFNRLLEAKIPVYLSFGNHDFEADRRQHLPWPVNVVVLPQQVVTQSLTIKSGKRVAITGFSYQTQQQATRIIDDFPQKNRQFDYQIGMYHGSVGTEGSSYAPFSVGDLLSKNYDYWALGHIHKRQTLNQRPFVGYSGNLQGLNLTETGPKGYYLVSDDTGRLVPTFVAVAPVVWHEVTFDHVADELDLIQRAKTLSDDEVGFWTINISQTSDPEFISRITHGFTLEGLRANMASNVWIVRLNLIMDYQSAQINDVIDQQFWENSLTQLMSSFEVNDYLPNQVPFFVRDYFTTSAGKHLLRQRMTELISERRHLHED</sequence>
<dbReference type="EMBL" id="MPLS01000002">
    <property type="protein sequence ID" value="ORI98614.1"/>
    <property type="molecule type" value="Genomic_DNA"/>
</dbReference>
<dbReference type="SUPFAM" id="SSF56300">
    <property type="entry name" value="Metallo-dependent phosphatases"/>
    <property type="match status" value="1"/>
</dbReference>
<evidence type="ECO:0000313" key="3">
    <source>
        <dbReference type="EMBL" id="ORI98614.1"/>
    </source>
</evidence>
<organism evidence="3 4">
    <name type="scientific">Leuconostoc pseudomesenteroides</name>
    <dbReference type="NCBI Taxonomy" id="33968"/>
    <lineage>
        <taxon>Bacteria</taxon>
        <taxon>Bacillati</taxon>
        <taxon>Bacillota</taxon>
        <taxon>Bacilli</taxon>
        <taxon>Lactobacillales</taxon>
        <taxon>Lactobacillaceae</taxon>
        <taxon>Leuconostoc</taxon>
    </lineage>
</organism>
<dbReference type="CDD" id="cd00840">
    <property type="entry name" value="MPP_Mre11_N"/>
    <property type="match status" value="1"/>
</dbReference>
<dbReference type="InterPro" id="IPR041796">
    <property type="entry name" value="Mre11_N"/>
</dbReference>
<dbReference type="InterPro" id="IPR050535">
    <property type="entry name" value="DNA_Repair-Maintenance_Comp"/>
</dbReference>